<feature type="region of interest" description="Disordered" evidence="1">
    <location>
        <begin position="314"/>
        <end position="361"/>
    </location>
</feature>
<proteinExistence type="predicted"/>
<dbReference type="AlphaFoldDB" id="A0A1E3JZ19"/>
<comment type="caution">
    <text evidence="2">The sequence shown here is derived from an EMBL/GenBank/DDBJ whole genome shotgun (WGS) entry which is preliminary data.</text>
</comment>
<feature type="compositionally biased region" description="Basic and acidic residues" evidence="1">
    <location>
        <begin position="331"/>
        <end position="358"/>
    </location>
</feature>
<feature type="compositionally biased region" description="Polar residues" evidence="1">
    <location>
        <begin position="101"/>
        <end position="114"/>
    </location>
</feature>
<sequence length="375" mass="41654">MSDVDYVKLAAEQRAQIAAKEEYLENLKKMAEVDRKISQYLNRAPPPPSQDAGDLFFARETSIRPHQVVAEGTVKRNSFPKVSASMRPLPVRSDPPLVTLPRSSSAGTASTTKLVSGARKAPKAPTEGARMVPGKNAVRRLYIIPTTFFNRNRTSSSSSSQRFSFRHHPQLYAAVLEAAKQWSLSIPRGQLPYKRQSVEDIKSALLGMVYEAIQGQGIEHDLAYDVLTGGTMMFAGKSRHMVDIDLFPPTTRLVNGDDLGDHFCAYQQSFAVVDTAPEVERAFLMTVGEKWDELQGGKDVVGAEKIGDVFAEYEPEADAQGSGDEDDDIEFIEKKKENKGKKAENVDKAEEKQRERGAGKGKKVVAFWRDFRGRR</sequence>
<feature type="compositionally biased region" description="Acidic residues" evidence="1">
    <location>
        <begin position="314"/>
        <end position="330"/>
    </location>
</feature>
<name>A0A1E3JZ19_9TREE</name>
<organism evidence="2 3">
    <name type="scientific">Cryptococcus wingfieldii CBS 7118</name>
    <dbReference type="NCBI Taxonomy" id="1295528"/>
    <lineage>
        <taxon>Eukaryota</taxon>
        <taxon>Fungi</taxon>
        <taxon>Dikarya</taxon>
        <taxon>Basidiomycota</taxon>
        <taxon>Agaricomycotina</taxon>
        <taxon>Tremellomycetes</taxon>
        <taxon>Tremellales</taxon>
        <taxon>Cryptococcaceae</taxon>
        <taxon>Cryptococcus</taxon>
    </lineage>
</organism>
<reference evidence="2 3" key="1">
    <citation type="submission" date="2016-06" db="EMBL/GenBank/DDBJ databases">
        <title>Evolution of pathogenesis and genome organization in the Tremellales.</title>
        <authorList>
            <person name="Cuomo C."/>
            <person name="Litvintseva A."/>
            <person name="Heitman J."/>
            <person name="Chen Y."/>
            <person name="Sun S."/>
            <person name="Springer D."/>
            <person name="Dromer F."/>
            <person name="Young S."/>
            <person name="Zeng Q."/>
            <person name="Chapman S."/>
            <person name="Gujja S."/>
            <person name="Saif S."/>
            <person name="Birren B."/>
        </authorList>
    </citation>
    <scope>NUCLEOTIDE SEQUENCE [LARGE SCALE GENOMIC DNA]</scope>
    <source>
        <strain evidence="2 3">CBS 7118</strain>
    </source>
</reference>
<dbReference type="Proteomes" id="UP000094819">
    <property type="component" value="Unassembled WGS sequence"/>
</dbReference>
<protein>
    <submittedName>
        <fullName evidence="2">Uncharacterized protein</fullName>
    </submittedName>
</protein>
<gene>
    <name evidence="2" type="ORF">L198_01270</name>
</gene>
<accession>A0A1E3JZ19</accession>
<dbReference type="GeneID" id="30190483"/>
<dbReference type="RefSeq" id="XP_019034141.1">
    <property type="nucleotide sequence ID" value="XM_019173436.1"/>
</dbReference>
<evidence type="ECO:0000313" key="2">
    <source>
        <dbReference type="EMBL" id="ODO06041.1"/>
    </source>
</evidence>
<evidence type="ECO:0000256" key="1">
    <source>
        <dbReference type="SAM" id="MobiDB-lite"/>
    </source>
</evidence>
<feature type="region of interest" description="Disordered" evidence="1">
    <location>
        <begin position="85"/>
        <end position="130"/>
    </location>
</feature>
<dbReference type="EMBL" id="AWGH01000003">
    <property type="protein sequence ID" value="ODO06041.1"/>
    <property type="molecule type" value="Genomic_DNA"/>
</dbReference>
<keyword evidence="3" id="KW-1185">Reference proteome</keyword>
<evidence type="ECO:0000313" key="3">
    <source>
        <dbReference type="Proteomes" id="UP000094819"/>
    </source>
</evidence>